<organism evidence="1 2">
    <name type="scientific">Mesorhizobium japonicum</name>
    <dbReference type="NCBI Taxonomy" id="2066070"/>
    <lineage>
        <taxon>Bacteria</taxon>
        <taxon>Pseudomonadati</taxon>
        <taxon>Pseudomonadota</taxon>
        <taxon>Alphaproteobacteria</taxon>
        <taxon>Hyphomicrobiales</taxon>
        <taxon>Phyllobacteriaceae</taxon>
        <taxon>Mesorhizobium</taxon>
    </lineage>
</organism>
<gene>
    <name evidence="1" type="ORF">DNR46_35340</name>
</gene>
<dbReference type="RefSeq" id="WP_123170558.1">
    <property type="nucleotide sequence ID" value="NZ_QKOD01000023.1"/>
</dbReference>
<dbReference type="InterPro" id="IPR013321">
    <property type="entry name" value="Arc_rbn_hlx_hlx"/>
</dbReference>
<protein>
    <submittedName>
        <fullName evidence="1">Uncharacterized protein</fullName>
    </submittedName>
</protein>
<reference evidence="1 2" key="1">
    <citation type="journal article" date="2018" name="Mol. Plant Microbe Interact.">
        <title>Taxonomically Different Co-Microsymbionts of a Relict Legume, Oxytropis popoviana, Have Complementary Sets of Symbiotic Genes and Together Increase the Efficiency of Plant Nodulation.</title>
        <authorList>
            <person name="Safronova V."/>
            <person name="Belimov A."/>
            <person name="Sazanova A."/>
            <person name="Chirak E."/>
            <person name="Verkhozina A."/>
            <person name="Kuznetsova I."/>
            <person name="Andronov E."/>
            <person name="Puhalsky J."/>
            <person name="Tikhonovich I."/>
        </authorList>
    </citation>
    <scope>NUCLEOTIDE SEQUENCE [LARGE SCALE GENOMIC DNA]</scope>
    <source>
        <strain evidence="1 2">Opo-235</strain>
    </source>
</reference>
<dbReference type="GO" id="GO:0006355">
    <property type="term" value="P:regulation of DNA-templated transcription"/>
    <property type="evidence" value="ECO:0007669"/>
    <property type="project" value="InterPro"/>
</dbReference>
<dbReference type="AlphaFoldDB" id="A0A3M9X0C1"/>
<sequence>MSAKEQLSLDEFVIAQKKKAATETIATTVAGPEMQLPREAALKAKTVAQEARKALRRTKRERLKGESFFVNVCLDRRTKRRLKLASFNSETSMQSIMEVAIVKYLDEIGA</sequence>
<dbReference type="EMBL" id="QKOD01000023">
    <property type="protein sequence ID" value="RNJ41202.1"/>
    <property type="molecule type" value="Genomic_DNA"/>
</dbReference>
<name>A0A3M9X0C1_9HYPH</name>
<evidence type="ECO:0000313" key="2">
    <source>
        <dbReference type="Proteomes" id="UP000275436"/>
    </source>
</evidence>
<accession>A0A3M9X0C1</accession>
<dbReference type="Gene3D" id="1.10.1220.10">
    <property type="entry name" value="Met repressor-like"/>
    <property type="match status" value="1"/>
</dbReference>
<dbReference type="Proteomes" id="UP000275436">
    <property type="component" value="Unassembled WGS sequence"/>
</dbReference>
<evidence type="ECO:0000313" key="1">
    <source>
        <dbReference type="EMBL" id="RNJ41202.1"/>
    </source>
</evidence>
<comment type="caution">
    <text evidence="1">The sequence shown here is derived from an EMBL/GenBank/DDBJ whole genome shotgun (WGS) entry which is preliminary data.</text>
</comment>
<proteinExistence type="predicted"/>